<comment type="caution">
    <text evidence="2">The sequence shown here is derived from an EMBL/GenBank/DDBJ whole genome shotgun (WGS) entry which is preliminary data.</text>
</comment>
<reference evidence="2 3" key="1">
    <citation type="submission" date="2017-07" db="EMBL/GenBank/DDBJ databases">
        <title>Bifidobacterium novel species.</title>
        <authorList>
            <person name="Lugli G.A."/>
            <person name="Milani C."/>
            <person name="Duranti S."/>
            <person name="Mangifesta M."/>
        </authorList>
    </citation>
    <scope>NUCLEOTIDE SEQUENCE [LARGE SCALE GENOMIC DNA]</scope>
    <source>
        <strain evidence="2 3">77</strain>
    </source>
</reference>
<dbReference type="InterPro" id="IPR046671">
    <property type="entry name" value="DUF6541"/>
</dbReference>
<dbReference type="AlphaFoldDB" id="A0A2N5J653"/>
<evidence type="ECO:0000256" key="1">
    <source>
        <dbReference type="SAM" id="Phobius"/>
    </source>
</evidence>
<feature type="transmembrane region" description="Helical" evidence="1">
    <location>
        <begin position="175"/>
        <end position="196"/>
    </location>
</feature>
<evidence type="ECO:0000313" key="2">
    <source>
        <dbReference type="EMBL" id="PLS29676.1"/>
    </source>
</evidence>
<dbReference type="EMBL" id="NMWT01000001">
    <property type="protein sequence ID" value="PLS29676.1"/>
    <property type="molecule type" value="Genomic_DNA"/>
</dbReference>
<feature type="transmembrane region" description="Helical" evidence="1">
    <location>
        <begin position="216"/>
        <end position="246"/>
    </location>
</feature>
<dbReference type="Proteomes" id="UP000235034">
    <property type="component" value="Unassembled WGS sequence"/>
</dbReference>
<feature type="transmembrane region" description="Helical" evidence="1">
    <location>
        <begin position="326"/>
        <end position="346"/>
    </location>
</feature>
<evidence type="ECO:0000313" key="3">
    <source>
        <dbReference type="Proteomes" id="UP000235034"/>
    </source>
</evidence>
<feature type="transmembrane region" description="Helical" evidence="1">
    <location>
        <begin position="253"/>
        <end position="276"/>
    </location>
</feature>
<proteinExistence type="predicted"/>
<gene>
    <name evidence="2" type="ORF">Uis4E_0017</name>
</gene>
<accession>A0A2N5J653</accession>
<dbReference type="Pfam" id="PF20176">
    <property type="entry name" value="DUF6541"/>
    <property type="match status" value="1"/>
</dbReference>
<protein>
    <recommendedName>
        <fullName evidence="4">Transmembrane protein alanine and leucine rich</fullName>
    </recommendedName>
</protein>
<keyword evidence="1" id="KW-0472">Membrane</keyword>
<feature type="transmembrane region" description="Helical" evidence="1">
    <location>
        <begin position="82"/>
        <end position="103"/>
    </location>
</feature>
<keyword evidence="1" id="KW-0812">Transmembrane</keyword>
<keyword evidence="3" id="KW-1185">Reference proteome</keyword>
<sequence length="674" mass="72592">MAQISMIHQRMRTQDRIIRWAPIVAGLLGVVAAFCIVLAWFPTAVWDKPIQGIDAPSHYYFIRKLLHHGPGVLLTLQPHDGFYPPLFHVLAALIVKVGGALGIPALAGNMAVIVAVNCVWILGAGILWPLGMLLLCRYFLRDASLGVRCALGLAVPILAVSSGTNPYQMLYAGPLLAYGLGSNLLPFLLLATLHLLDALSDMFEARAASARLWRPLALTALAGFVVASTQPKLIFTYILIMLPFVLVRMPWKLIAGVFAALAVGAVAFFVYAFTFIKSDKYFHPERWFHTHKPDMSLRTSLTYAFTDGMVSGDPANGLISFDVPTVAGWAMMILLIGALAVAGITLTGRCPIGHRTGAVPTVADDSDGPREPDRRTGKIALSLILSFLFVLFVFECSATFTGAIPNIVTAVWYRNEVRTMTFLPYVILPLIAFAAARLDAWIGADRADATAAATDAADAREAGSGATQARRRNRLTRGVAAAGAVLLAVAMVAAQADSPVKTEMRAALTDAARLDKVDPTEQLTGDKLDALTRVVDKVGTDALIVSDPLNGSMYGTAVLDANMLYPVYNPQDTIHGAIFGQVERDFASGDPATMLASPCSITPGRPVYFLAMGPQAPSLQMFTYRAQFYQFHDAKLIDAYVKAGALKPVTGLDLTTYGPHAKDWALYQLACPVK</sequence>
<organism evidence="2 3">
    <name type="scientific">Bifidobacterium parmae</name>
    <dbReference type="NCBI Taxonomy" id="361854"/>
    <lineage>
        <taxon>Bacteria</taxon>
        <taxon>Bacillati</taxon>
        <taxon>Actinomycetota</taxon>
        <taxon>Actinomycetes</taxon>
        <taxon>Bifidobacteriales</taxon>
        <taxon>Bifidobacteriaceae</taxon>
        <taxon>Bifidobacterium</taxon>
    </lineage>
</organism>
<feature type="transmembrane region" description="Helical" evidence="1">
    <location>
        <begin position="420"/>
        <end position="438"/>
    </location>
</feature>
<feature type="transmembrane region" description="Helical" evidence="1">
    <location>
        <begin position="110"/>
        <end position="131"/>
    </location>
</feature>
<evidence type="ECO:0008006" key="4">
    <source>
        <dbReference type="Google" id="ProtNLM"/>
    </source>
</evidence>
<feature type="transmembrane region" description="Helical" evidence="1">
    <location>
        <begin position="379"/>
        <end position="400"/>
    </location>
</feature>
<name>A0A2N5J653_9BIFI</name>
<keyword evidence="1" id="KW-1133">Transmembrane helix</keyword>
<feature type="transmembrane region" description="Helical" evidence="1">
    <location>
        <begin position="20"/>
        <end position="41"/>
    </location>
</feature>
<feature type="transmembrane region" description="Helical" evidence="1">
    <location>
        <begin position="478"/>
        <end position="496"/>
    </location>
</feature>
<feature type="transmembrane region" description="Helical" evidence="1">
    <location>
        <begin position="143"/>
        <end position="163"/>
    </location>
</feature>